<reference evidence="1 2" key="1">
    <citation type="submission" date="2018-05" db="EMBL/GenBank/DDBJ databases">
        <title>Genomic Encyclopedia of Type Strains, Phase IV (KMG-V): Genome sequencing to study the core and pangenomes of soil and plant-associated prokaryotes.</title>
        <authorList>
            <person name="Whitman W."/>
        </authorList>
    </citation>
    <scope>NUCLEOTIDE SEQUENCE [LARGE SCALE GENOMIC DNA]</scope>
    <source>
        <strain evidence="1 2">SCZa-39</strain>
    </source>
</reference>
<name>A0ABX5KPK4_9BURK</name>
<keyword evidence="2" id="KW-1185">Reference proteome</keyword>
<dbReference type="Proteomes" id="UP000245712">
    <property type="component" value="Unassembled WGS sequence"/>
</dbReference>
<protein>
    <submittedName>
        <fullName evidence="1">Uncharacterized protein</fullName>
    </submittedName>
</protein>
<organism evidence="1 2">
    <name type="scientific">Paraburkholderia unamae</name>
    <dbReference type="NCBI Taxonomy" id="219649"/>
    <lineage>
        <taxon>Bacteria</taxon>
        <taxon>Pseudomonadati</taxon>
        <taxon>Pseudomonadota</taxon>
        <taxon>Betaproteobacteria</taxon>
        <taxon>Burkholderiales</taxon>
        <taxon>Burkholderiaceae</taxon>
        <taxon>Paraburkholderia</taxon>
    </lineage>
</organism>
<proteinExistence type="predicted"/>
<evidence type="ECO:0000313" key="2">
    <source>
        <dbReference type="Proteomes" id="UP000245712"/>
    </source>
</evidence>
<dbReference type="RefSeq" id="WP_133254515.1">
    <property type="nucleotide sequence ID" value="NZ_QEOB01000009.1"/>
</dbReference>
<comment type="caution">
    <text evidence="1">The sequence shown here is derived from an EMBL/GenBank/DDBJ whole genome shotgun (WGS) entry which is preliminary data.</text>
</comment>
<evidence type="ECO:0000313" key="1">
    <source>
        <dbReference type="EMBL" id="PVX82458.1"/>
    </source>
</evidence>
<dbReference type="EMBL" id="QEOB01000009">
    <property type="protein sequence ID" value="PVX82458.1"/>
    <property type="molecule type" value="Genomic_DNA"/>
</dbReference>
<accession>A0ABX5KPK4</accession>
<sequence length="99" mass="11017">METTIFDNDDTAYLAWAQANPLGFVLNRYRVGTSTSYLVLHRATCNAVTKPRQSEPGEFTQRGYIKVCSTDLEELRTYARSVGRIDGSFSKVCKLCGVG</sequence>
<gene>
    <name evidence="1" type="ORF">C7402_109312</name>
</gene>